<keyword evidence="3" id="KW-1185">Reference proteome</keyword>
<feature type="region of interest" description="Disordered" evidence="1">
    <location>
        <begin position="249"/>
        <end position="291"/>
    </location>
</feature>
<dbReference type="Proteomes" id="UP001189429">
    <property type="component" value="Unassembled WGS sequence"/>
</dbReference>
<evidence type="ECO:0000313" key="2">
    <source>
        <dbReference type="EMBL" id="CAK0834502.1"/>
    </source>
</evidence>
<evidence type="ECO:0000256" key="1">
    <source>
        <dbReference type="SAM" id="MobiDB-lite"/>
    </source>
</evidence>
<accession>A0ABN9SRA4</accession>
<evidence type="ECO:0008006" key="4">
    <source>
        <dbReference type="Google" id="ProtNLM"/>
    </source>
</evidence>
<feature type="compositionally biased region" description="Pro residues" evidence="1">
    <location>
        <begin position="265"/>
        <end position="274"/>
    </location>
</feature>
<feature type="region of interest" description="Disordered" evidence="1">
    <location>
        <begin position="65"/>
        <end position="99"/>
    </location>
</feature>
<protein>
    <recommendedName>
        <fullName evidence="4">Protein phosphatase</fullName>
    </recommendedName>
</protein>
<dbReference type="EMBL" id="CAUYUJ010012725">
    <property type="protein sequence ID" value="CAK0834502.1"/>
    <property type="molecule type" value="Genomic_DNA"/>
</dbReference>
<proteinExistence type="predicted"/>
<sequence>MTRQTGLQAVLSERPDLFTFKTTDRGHQLICLNNGTLAAIADGAGASAELGQLALDAVAAADGEERPAKAPRTWVSQPCAPQGSAKGVGKATGKDGKGSPAPAILNGEGHVFEGGIWTGGCAIRGVCQRLCASGFVLDCRPCPALGGRSSDGSAAACAAATLVAAREHPVQTQFSAGPESPAARAMPPPGRFEGFPTFELFEKSFNVTNETFFQTEIPDAFQFPLAAKLLAMSNTVDVIVAAHGAVKQDGEKGDPRLCAATRRWPSPPTCPSSPPTASSMPRPWRRRPPRR</sequence>
<gene>
    <name evidence="2" type="ORF">PCOR1329_LOCUS31909</name>
</gene>
<comment type="caution">
    <text evidence="2">The sequence shown here is derived from an EMBL/GenBank/DDBJ whole genome shotgun (WGS) entry which is preliminary data.</text>
</comment>
<organism evidence="2 3">
    <name type="scientific">Prorocentrum cordatum</name>
    <dbReference type="NCBI Taxonomy" id="2364126"/>
    <lineage>
        <taxon>Eukaryota</taxon>
        <taxon>Sar</taxon>
        <taxon>Alveolata</taxon>
        <taxon>Dinophyceae</taxon>
        <taxon>Prorocentrales</taxon>
        <taxon>Prorocentraceae</taxon>
        <taxon>Prorocentrum</taxon>
    </lineage>
</organism>
<evidence type="ECO:0000313" key="3">
    <source>
        <dbReference type="Proteomes" id="UP001189429"/>
    </source>
</evidence>
<name>A0ABN9SRA4_9DINO</name>
<reference evidence="2" key="1">
    <citation type="submission" date="2023-10" db="EMBL/GenBank/DDBJ databases">
        <authorList>
            <person name="Chen Y."/>
            <person name="Shah S."/>
            <person name="Dougan E. K."/>
            <person name="Thang M."/>
            <person name="Chan C."/>
        </authorList>
    </citation>
    <scope>NUCLEOTIDE SEQUENCE [LARGE SCALE GENOMIC DNA]</scope>
</reference>